<protein>
    <submittedName>
        <fullName evidence="1">Uncharacterized protein</fullName>
    </submittedName>
</protein>
<dbReference type="HOGENOM" id="CLU_3404367_0_0_6"/>
<sequence>MVHLMCEVAIRTRKHKFYRIKFNPLLVTNQ</sequence>
<dbReference type="AlphaFoldDB" id="G3IX17"/>
<reference evidence="1 2" key="1">
    <citation type="submission" date="2011-06" db="EMBL/GenBank/DDBJ databases">
        <title>Genomic sequence of Methylobacter tundripaludum SV96.</title>
        <authorList>
            <consortium name="US DOE Joint Genome Institute"/>
            <person name="Lucas S."/>
            <person name="Han J."/>
            <person name="Lapidus A."/>
            <person name="Cheng J.-F."/>
            <person name="Goodwin L."/>
            <person name="Pitluck S."/>
            <person name="Held B."/>
            <person name="Detter J.C."/>
            <person name="Han C."/>
            <person name="Tapia R."/>
            <person name="Land M."/>
            <person name="Hauser L."/>
            <person name="Kyrpides N."/>
            <person name="Ivanova N."/>
            <person name="Ovchinnikova G."/>
            <person name="Pagani I."/>
            <person name="Klotz M.G."/>
            <person name="Dispirito A.A."/>
            <person name="Murrell J.C."/>
            <person name="Dunfield P."/>
            <person name="Kalyuzhnaya M.G."/>
            <person name="Svenning M."/>
            <person name="Trotsenko Y.A."/>
            <person name="Stein L.Y."/>
            <person name="Woyke T."/>
        </authorList>
    </citation>
    <scope>NUCLEOTIDE SEQUENCE [LARGE SCALE GENOMIC DNA]</scope>
    <source>
        <strain evidence="2">ATCC BAA-1195 / DSM 17260 / SV96</strain>
    </source>
</reference>
<accession>G3IX17</accession>
<evidence type="ECO:0000313" key="2">
    <source>
        <dbReference type="Proteomes" id="UP000004664"/>
    </source>
</evidence>
<evidence type="ECO:0000313" key="1">
    <source>
        <dbReference type="EMBL" id="EGW23372.1"/>
    </source>
</evidence>
<name>G3IX17_METTV</name>
<gene>
    <name evidence="1" type="ORF">Mettu_2221</name>
</gene>
<keyword evidence="2" id="KW-1185">Reference proteome</keyword>
<dbReference type="Proteomes" id="UP000004664">
    <property type="component" value="Unassembled WGS sequence"/>
</dbReference>
<organism evidence="1 2">
    <name type="scientific">Methylobacter tundripaludum (strain ATCC BAA-1195 / DSM 17260 / SV96)</name>
    <dbReference type="NCBI Taxonomy" id="697282"/>
    <lineage>
        <taxon>Bacteria</taxon>
        <taxon>Pseudomonadati</taxon>
        <taxon>Pseudomonadota</taxon>
        <taxon>Gammaproteobacteria</taxon>
        <taxon>Methylococcales</taxon>
        <taxon>Methylococcaceae</taxon>
        <taxon>Methylobacter</taxon>
    </lineage>
</organism>
<dbReference type="EMBL" id="JH109152">
    <property type="protein sequence ID" value="EGW23372.1"/>
    <property type="molecule type" value="Genomic_DNA"/>
</dbReference>
<proteinExistence type="predicted"/>